<proteinExistence type="predicted"/>
<comment type="caution">
    <text evidence="1">The sequence shown here is derived from an EMBL/GenBank/DDBJ whole genome shotgun (WGS) entry which is preliminary data.</text>
</comment>
<organism evidence="1 2">
    <name type="scientific">Rhodococcus wratislaviensis NBRC 100605</name>
    <dbReference type="NCBI Taxonomy" id="1219028"/>
    <lineage>
        <taxon>Bacteria</taxon>
        <taxon>Bacillati</taxon>
        <taxon>Actinomycetota</taxon>
        <taxon>Actinomycetes</taxon>
        <taxon>Mycobacteriales</taxon>
        <taxon>Nocardiaceae</taxon>
        <taxon>Rhodococcus</taxon>
    </lineage>
</organism>
<dbReference type="Proteomes" id="UP000019491">
    <property type="component" value="Unassembled WGS sequence"/>
</dbReference>
<evidence type="ECO:0000313" key="1">
    <source>
        <dbReference type="EMBL" id="GAF44156.1"/>
    </source>
</evidence>
<evidence type="ECO:0000313" key="2">
    <source>
        <dbReference type="Proteomes" id="UP000019491"/>
    </source>
</evidence>
<sequence>MKPCALEIEECRTLGIYSPVSTGDSDPDGSRVSVQCCCTAVCVLVLEEVTGRSVASNEQLFVGEARWCLFVELPDRDVLHELQRHTE</sequence>
<accession>X0Q1N7</accession>
<dbReference type="EMBL" id="BAWF01000011">
    <property type="protein sequence ID" value="GAF44156.1"/>
    <property type="molecule type" value="Genomic_DNA"/>
</dbReference>
<protein>
    <submittedName>
        <fullName evidence="1">Uncharacterized protein</fullName>
    </submittedName>
</protein>
<dbReference type="AlphaFoldDB" id="X0Q1N7"/>
<name>X0Q1N7_RHOWR</name>
<gene>
    <name evidence="1" type="ORF">RW1_011_01850</name>
</gene>
<keyword evidence="2" id="KW-1185">Reference proteome</keyword>
<reference evidence="1 2" key="1">
    <citation type="submission" date="2014-02" db="EMBL/GenBank/DDBJ databases">
        <title>Whole genome shotgun sequence of Rhodococcus wratislaviensis NBRC 100605.</title>
        <authorList>
            <person name="Hosoyama A."/>
            <person name="Tsuchikane K."/>
            <person name="Yoshida I."/>
            <person name="Ohji S."/>
            <person name="Ichikawa N."/>
            <person name="Yamazoe A."/>
            <person name="Fujita N."/>
        </authorList>
    </citation>
    <scope>NUCLEOTIDE SEQUENCE [LARGE SCALE GENOMIC DNA]</scope>
    <source>
        <strain evidence="1 2">NBRC 100605</strain>
    </source>
</reference>